<proteinExistence type="predicted"/>
<name>A0A235BS30_UNCW3</name>
<evidence type="ECO:0000259" key="3">
    <source>
        <dbReference type="Pfam" id="PF13439"/>
    </source>
</evidence>
<dbReference type="PANTHER" id="PTHR46401">
    <property type="entry name" value="GLYCOSYLTRANSFERASE WBBK-RELATED"/>
    <property type="match status" value="1"/>
</dbReference>
<dbReference type="SUPFAM" id="SSF53756">
    <property type="entry name" value="UDP-Glycosyltransferase/glycogen phosphorylase"/>
    <property type="match status" value="1"/>
</dbReference>
<keyword evidence="1" id="KW-0808">Transferase</keyword>
<feature type="domain" description="Glycosyltransferase subfamily 4-like N-terminal" evidence="3">
    <location>
        <begin position="18"/>
        <end position="191"/>
    </location>
</feature>
<evidence type="ECO:0000259" key="2">
    <source>
        <dbReference type="Pfam" id="PF00534"/>
    </source>
</evidence>
<organism evidence="4 5">
    <name type="scientific">candidate division WOR-3 bacterium JGI_Cruoil_03_44_89</name>
    <dbReference type="NCBI Taxonomy" id="1973748"/>
    <lineage>
        <taxon>Bacteria</taxon>
        <taxon>Bacteria division WOR-3</taxon>
    </lineage>
</organism>
<accession>A0A235BS30</accession>
<dbReference type="Proteomes" id="UP000215215">
    <property type="component" value="Unassembled WGS sequence"/>
</dbReference>
<sequence length="387" mass="43492">MKIGIDIRVLQTPILRSGIGIYTYNLVKNLLQIKRDGIVFYAFKKVKKSVSTVGGTIENGQDIRFDSFNPEVVGLPRHRRHNWFFQQFPRFKVKTDVFHIPMVFGPSREIVLPAFPPPNTVVTVHDLIPLHFDDAWSVYLRNTKDFRLQLRGIKRVKRIIAVSKTTKDDLTRTLGVEDDKIEVIYGGVDTELFKPLSDKRSLREYLEERFNIEGRFLLCVGTGANKNLSSVVESFCKLQERGLQLVIVGNRENLAKDVVKVAASAKGIIFAEVVNASDLCILYNCAELLLFVSIIEGFGLPVLEAFACGCPVLTSNTSALPEVAGDAAILVSPTDVEGITERTREILNDKELRKSLTAKGLERAKKFTWQRCAEETLKAYRKVTGSE</sequence>
<dbReference type="AlphaFoldDB" id="A0A235BS30"/>
<evidence type="ECO:0000313" key="4">
    <source>
        <dbReference type="EMBL" id="OYD14992.1"/>
    </source>
</evidence>
<protein>
    <recommendedName>
        <fullName evidence="6">Glycosyltransferase family 1 protein</fullName>
    </recommendedName>
</protein>
<evidence type="ECO:0000313" key="5">
    <source>
        <dbReference type="Proteomes" id="UP000215215"/>
    </source>
</evidence>
<dbReference type="GO" id="GO:0016757">
    <property type="term" value="F:glycosyltransferase activity"/>
    <property type="evidence" value="ECO:0007669"/>
    <property type="project" value="InterPro"/>
</dbReference>
<dbReference type="InterPro" id="IPR001296">
    <property type="entry name" value="Glyco_trans_1"/>
</dbReference>
<evidence type="ECO:0008006" key="6">
    <source>
        <dbReference type="Google" id="ProtNLM"/>
    </source>
</evidence>
<evidence type="ECO:0000256" key="1">
    <source>
        <dbReference type="ARBA" id="ARBA00022679"/>
    </source>
</evidence>
<dbReference type="Gene3D" id="3.40.50.2000">
    <property type="entry name" value="Glycogen Phosphorylase B"/>
    <property type="match status" value="2"/>
</dbReference>
<dbReference type="GO" id="GO:0009103">
    <property type="term" value="P:lipopolysaccharide biosynthetic process"/>
    <property type="evidence" value="ECO:0007669"/>
    <property type="project" value="TreeGrafter"/>
</dbReference>
<dbReference type="EMBL" id="NOZQ01000150">
    <property type="protein sequence ID" value="OYD14992.1"/>
    <property type="molecule type" value="Genomic_DNA"/>
</dbReference>
<dbReference type="Pfam" id="PF00534">
    <property type="entry name" value="Glycos_transf_1"/>
    <property type="match status" value="1"/>
</dbReference>
<comment type="caution">
    <text evidence="4">The sequence shown here is derived from an EMBL/GenBank/DDBJ whole genome shotgun (WGS) entry which is preliminary data.</text>
</comment>
<feature type="domain" description="Glycosyl transferase family 1" evidence="2">
    <location>
        <begin position="213"/>
        <end position="360"/>
    </location>
</feature>
<reference evidence="4 5" key="1">
    <citation type="submission" date="2017-07" db="EMBL/GenBank/DDBJ databases">
        <title>Recovery of genomes from metagenomes via a dereplication, aggregation, and scoring strategy.</title>
        <authorList>
            <person name="Sieber C.M."/>
            <person name="Probst A.J."/>
            <person name="Sharrar A."/>
            <person name="Thomas B.C."/>
            <person name="Hess M."/>
            <person name="Tringe S.G."/>
            <person name="Banfield J.F."/>
        </authorList>
    </citation>
    <scope>NUCLEOTIDE SEQUENCE [LARGE SCALE GENOMIC DNA]</scope>
    <source>
        <strain evidence="4">JGI_Cruoil_03_44_89</strain>
    </source>
</reference>
<dbReference type="InterPro" id="IPR028098">
    <property type="entry name" value="Glyco_trans_4-like_N"/>
</dbReference>
<dbReference type="CDD" id="cd03809">
    <property type="entry name" value="GT4_MtfB-like"/>
    <property type="match status" value="1"/>
</dbReference>
<gene>
    <name evidence="4" type="ORF">CH333_06905</name>
</gene>
<dbReference type="Pfam" id="PF13439">
    <property type="entry name" value="Glyco_transf_4"/>
    <property type="match status" value="1"/>
</dbReference>
<dbReference type="PANTHER" id="PTHR46401:SF2">
    <property type="entry name" value="GLYCOSYLTRANSFERASE WBBK-RELATED"/>
    <property type="match status" value="1"/>
</dbReference>